<comment type="caution">
    <text evidence="1">The sequence shown here is derived from an EMBL/GenBank/DDBJ whole genome shotgun (WGS) entry which is preliminary data.</text>
</comment>
<gene>
    <name evidence="1" type="ORF">RHMOL_Rhmol05G0175600</name>
</gene>
<dbReference type="Proteomes" id="UP001062846">
    <property type="component" value="Chromosome 5"/>
</dbReference>
<dbReference type="EMBL" id="CM046392">
    <property type="protein sequence ID" value="KAI8555477.1"/>
    <property type="molecule type" value="Genomic_DNA"/>
</dbReference>
<name>A0ACC0NSG3_RHOML</name>
<accession>A0ACC0NSG3</accession>
<organism evidence="1 2">
    <name type="scientific">Rhododendron molle</name>
    <name type="common">Chinese azalea</name>
    <name type="synonym">Azalea mollis</name>
    <dbReference type="NCBI Taxonomy" id="49168"/>
    <lineage>
        <taxon>Eukaryota</taxon>
        <taxon>Viridiplantae</taxon>
        <taxon>Streptophyta</taxon>
        <taxon>Embryophyta</taxon>
        <taxon>Tracheophyta</taxon>
        <taxon>Spermatophyta</taxon>
        <taxon>Magnoliopsida</taxon>
        <taxon>eudicotyledons</taxon>
        <taxon>Gunneridae</taxon>
        <taxon>Pentapetalae</taxon>
        <taxon>asterids</taxon>
        <taxon>Ericales</taxon>
        <taxon>Ericaceae</taxon>
        <taxon>Ericoideae</taxon>
        <taxon>Rhodoreae</taxon>
        <taxon>Rhododendron</taxon>
    </lineage>
</organism>
<sequence length="74" mass="8896">MASFRSLVYSGKMWCYCRTVYMPMSYLYGKQFVGPLTDLVLQLRKELHSQPYDEIDWKKYRHVCAKVHMYITCS</sequence>
<evidence type="ECO:0000313" key="1">
    <source>
        <dbReference type="EMBL" id="KAI8555477.1"/>
    </source>
</evidence>
<reference evidence="1" key="1">
    <citation type="submission" date="2022-02" db="EMBL/GenBank/DDBJ databases">
        <title>Plant Genome Project.</title>
        <authorList>
            <person name="Zhang R.-G."/>
        </authorList>
    </citation>
    <scope>NUCLEOTIDE SEQUENCE</scope>
    <source>
        <strain evidence="1">AT1</strain>
    </source>
</reference>
<proteinExistence type="predicted"/>
<evidence type="ECO:0000313" key="2">
    <source>
        <dbReference type="Proteomes" id="UP001062846"/>
    </source>
</evidence>
<keyword evidence="2" id="KW-1185">Reference proteome</keyword>
<protein>
    <submittedName>
        <fullName evidence="1">Uncharacterized protein</fullName>
    </submittedName>
</protein>